<feature type="compositionally biased region" description="Basic and acidic residues" evidence="3">
    <location>
        <begin position="1226"/>
        <end position="1243"/>
    </location>
</feature>
<dbReference type="SUPFAM" id="SSF117281">
    <property type="entry name" value="Kelch motif"/>
    <property type="match status" value="1"/>
</dbReference>
<dbReference type="Proteomes" id="UP000189911">
    <property type="component" value="Chromosome F"/>
</dbReference>
<protein>
    <submittedName>
        <fullName evidence="5">LANO_0F08746g1_1</fullName>
    </submittedName>
</protein>
<keyword evidence="1" id="KW-0880">Kelch repeat</keyword>
<evidence type="ECO:0000313" key="5">
    <source>
        <dbReference type="EMBL" id="SCV00824.1"/>
    </source>
</evidence>
<feature type="compositionally biased region" description="Polar residues" evidence="3">
    <location>
        <begin position="1186"/>
        <end position="1198"/>
    </location>
</feature>
<dbReference type="InterPro" id="IPR056737">
    <property type="entry name" value="Beta-prop_ATRN-MKLN-like"/>
</dbReference>
<sequence>MPPLLPSPVSDHATSLPKIDPDLEATLSECEKRAMTLDCRTGASVILARSSIFVYGGFTVPLDLAEVNSISVQQELILYFARESKSSGSFQNLGDWISRETFFLDLISRKWERVVTDDGSSPPIEEFADDSCHNKMKERVFHSMCYHDGHLYVFGGLVVSPQSGYELIASNELWTMDLRTKTWKQISSNPSITRRFNHNMHLVPGTEEAGDTLIYIVGGLNNLDRPVHVVDVYNLTQDRWESLDDDSSTADTQEIVTNINGQNTHLVQYSNFSLLIRDQMSNTPLIAMYSPGEGEDDSNISPLVVQPLVPGPNGHRMPVFQGLNGSDRERHKVPFNLQHPSGDYFGHNIIVSGFYPDTQPSNFHCFTYNIPTGKWTEINTVCDDPDGESHRLWQLFVWHSHHKVVLLGTKEAENYLPSVQRFSSIMCIALPMINVFHKAINHTVGRDKSATGSESVSLGNEGFEGYSRYSAPPLEITTISSVFPSHAMALGKDSLELCGQHLSDFEIVTEEGDSVRVPMFLLRKRWGRYFDEVLANGYLKASKDFESRNRHNEFTKLSLDSTQNNATPTTQHFDSTSSKGVRGSSSQGSLDASSTKGETFQASQPLFPLISRKSSPLFFANKPNQGAKSETNDKSESNDKSSPDPQTVLPIHHSKSDSSAICSFNASSKGSREQPHTVKSGQSANSALNKIASSSSGMVFRLPFQEGSGGSALPLPVLQALNNDSSRVEGSEKQLGPPSRRKSSTSSPFMFDGGNSSFLRRASHPAIMSSDDKIIIPTSIPSQSPFCSRKASLTSQNSSISFVSSASDRMGNAAHRRASQDSGMTSSTLNSLSSQIPPPQPMPTEPIPVAPHHSHIDTTASFVSARNSPLSSRRSSLYHELLRPGLNSSVSQSLLGIHESQVSDNNTMLESDPHSIHKRSMDRQILEDNLIDVELEASSSAHKSPLSKHMRQSRQNSYTKASLEGDGSRPSYLSMAESGGSTYCDAIGEFEPLLLPRSLYMPWPTTTIRSFIEFFYTGQVNGKWLLSPVALNLLVMAKLYEIPLLYDLMSEAFYSILGKKEESLLATSETLKHLFLLKYSRAHDKNEDAIKQSLKTHAVYQDFLEFEESLHSIDDGFFDTHLLKKIMRKSSASSSESAGGDGAAARDGKEGTSLNVPILFAGGPRGSYDSVGSATVSAPMTADPLKNSSPKATATRPQKASLGKEAALKNSSQRHLNDYTLDGNVTDERTDKTNRENRAEKMEQQTLSNMSQNENTTYSTQIIEIKQPESSSEDGSDKKKDEHIHQIQTHVDKGNTDPKLLENSTSSSDSDDLGAGFGLASSSKIDKKLRRRGREKPVDPLTKASDSEGSSLKNIIDYFKKGDTLYRPETNTVETLTLASMASANALPPVDYVLELIHETAALVHDVRLIVRCFSVIKLSETLKSLKRQLDHEMTQLDDEARRARTPIEVTLLSPRSTTAKSEDPAFPTPTSSMEKMPRVSSNLSLDKRSPKPNTLDAGPRNTSAIESNSRFASSDQSLSEKSDSASINTRSSKQSSRPPKSKRMNSHLAGSGLTGAAMFMTSSFTPVPSKTKKDTSGSTSATKSGIPFFGKRK</sequence>
<feature type="compositionally biased region" description="Polar residues" evidence="3">
    <location>
        <begin position="558"/>
        <end position="574"/>
    </location>
</feature>
<feature type="region of interest" description="Disordered" evidence="3">
    <location>
        <begin position="725"/>
        <end position="756"/>
    </location>
</feature>
<gene>
    <name evidence="5" type="ORF">LANO_0F08746G</name>
</gene>
<feature type="compositionally biased region" description="Basic and acidic residues" evidence="3">
    <location>
        <begin position="630"/>
        <end position="642"/>
    </location>
</feature>
<proteinExistence type="predicted"/>
<dbReference type="PANTHER" id="PTHR43503">
    <property type="entry name" value="MCG48959-RELATED"/>
    <property type="match status" value="1"/>
</dbReference>
<feature type="region of interest" description="Disordered" evidence="3">
    <location>
        <begin position="817"/>
        <end position="840"/>
    </location>
</feature>
<feature type="region of interest" description="Disordered" evidence="3">
    <location>
        <begin position="618"/>
        <end position="685"/>
    </location>
</feature>
<feature type="region of interest" description="Disordered" evidence="3">
    <location>
        <begin position="1438"/>
        <end position="1594"/>
    </location>
</feature>
<dbReference type="EMBL" id="LT598452">
    <property type="protein sequence ID" value="SCV00824.1"/>
    <property type="molecule type" value="Genomic_DNA"/>
</dbReference>
<feature type="compositionally biased region" description="Low complexity" evidence="3">
    <location>
        <begin position="575"/>
        <end position="594"/>
    </location>
</feature>
<dbReference type="PANTHER" id="PTHR43503:SF2">
    <property type="entry name" value="NEGATIVE REGULATOR OF SPORULATION MDS3-RELATED"/>
    <property type="match status" value="1"/>
</dbReference>
<evidence type="ECO:0000256" key="2">
    <source>
        <dbReference type="ARBA" id="ARBA00022737"/>
    </source>
</evidence>
<accession>A0A1G4K9N8</accession>
<evidence type="ECO:0000256" key="3">
    <source>
        <dbReference type="SAM" id="MobiDB-lite"/>
    </source>
</evidence>
<dbReference type="Pfam" id="PF24981">
    <property type="entry name" value="Beta-prop_ATRN-LZTR1"/>
    <property type="match status" value="1"/>
</dbReference>
<keyword evidence="6" id="KW-1185">Reference proteome</keyword>
<feature type="compositionally biased region" description="Low complexity" evidence="3">
    <location>
        <begin position="1525"/>
        <end position="1539"/>
    </location>
</feature>
<feature type="region of interest" description="Disordered" evidence="3">
    <location>
        <begin position="941"/>
        <end position="971"/>
    </location>
</feature>
<evidence type="ECO:0000259" key="4">
    <source>
        <dbReference type="Pfam" id="PF24981"/>
    </source>
</evidence>
<feature type="region of interest" description="Disordered" evidence="3">
    <location>
        <begin position="556"/>
        <end position="598"/>
    </location>
</feature>
<feature type="region of interest" description="Disordered" evidence="3">
    <location>
        <begin position="1169"/>
        <end position="1348"/>
    </location>
</feature>
<feature type="compositionally biased region" description="Polar residues" evidence="3">
    <location>
        <begin position="1469"/>
        <end position="1485"/>
    </location>
</feature>
<dbReference type="OrthoDB" id="10001928at2759"/>
<feature type="compositionally biased region" description="Polar residues" evidence="3">
    <location>
        <begin position="1244"/>
        <end position="1262"/>
    </location>
</feature>
<feature type="compositionally biased region" description="Polar residues" evidence="3">
    <location>
        <begin position="820"/>
        <end position="835"/>
    </location>
</feature>
<dbReference type="GO" id="GO:0005829">
    <property type="term" value="C:cytosol"/>
    <property type="evidence" value="ECO:0007669"/>
    <property type="project" value="TreeGrafter"/>
</dbReference>
<dbReference type="GO" id="GO:0005739">
    <property type="term" value="C:mitochondrion"/>
    <property type="evidence" value="ECO:0007669"/>
    <property type="project" value="TreeGrafter"/>
</dbReference>
<feature type="domain" description="Attractin/MKLN-like beta-propeller" evidence="4">
    <location>
        <begin position="133"/>
        <end position="247"/>
    </location>
</feature>
<name>A0A1G4K9N8_9SACH</name>
<dbReference type="InterPro" id="IPR015915">
    <property type="entry name" value="Kelch-typ_b-propeller"/>
</dbReference>
<feature type="compositionally biased region" description="Basic and acidic residues" evidence="3">
    <location>
        <begin position="1275"/>
        <end position="1300"/>
    </location>
</feature>
<evidence type="ECO:0000256" key="1">
    <source>
        <dbReference type="ARBA" id="ARBA00022441"/>
    </source>
</evidence>
<organism evidence="5 6">
    <name type="scientific">Lachancea nothofagi CBS 11611</name>
    <dbReference type="NCBI Taxonomy" id="1266666"/>
    <lineage>
        <taxon>Eukaryota</taxon>
        <taxon>Fungi</taxon>
        <taxon>Dikarya</taxon>
        <taxon>Ascomycota</taxon>
        <taxon>Saccharomycotina</taxon>
        <taxon>Saccharomycetes</taxon>
        <taxon>Saccharomycetales</taxon>
        <taxon>Saccharomycetaceae</taxon>
        <taxon>Lachancea</taxon>
    </lineage>
</organism>
<feature type="compositionally biased region" description="Polar residues" evidence="3">
    <location>
        <begin position="657"/>
        <end position="669"/>
    </location>
</feature>
<dbReference type="Gene3D" id="2.120.10.80">
    <property type="entry name" value="Kelch-type beta propeller"/>
    <property type="match status" value="1"/>
</dbReference>
<feature type="compositionally biased region" description="Polar residues" evidence="3">
    <location>
        <begin position="1501"/>
        <end position="1512"/>
    </location>
</feature>
<keyword evidence="2" id="KW-0677">Repeat</keyword>
<evidence type="ECO:0000313" key="6">
    <source>
        <dbReference type="Proteomes" id="UP000189911"/>
    </source>
</evidence>
<dbReference type="GO" id="GO:0045454">
    <property type="term" value="P:cell redox homeostasis"/>
    <property type="evidence" value="ECO:0007669"/>
    <property type="project" value="TreeGrafter"/>
</dbReference>
<reference evidence="6" key="1">
    <citation type="submission" date="2016-03" db="EMBL/GenBank/DDBJ databases">
        <authorList>
            <person name="Devillers Hugo."/>
        </authorList>
    </citation>
    <scope>NUCLEOTIDE SEQUENCE [LARGE SCALE GENOMIC DNA]</scope>
</reference>